<evidence type="ECO:0000313" key="2">
    <source>
        <dbReference type="EMBL" id="CZF83217.1"/>
    </source>
</evidence>
<dbReference type="AlphaFoldDB" id="A0A128F8T0"/>
<dbReference type="RefSeq" id="WP_062710145.1">
    <property type="nucleotide sequence ID" value="NZ_CAWRCI010000021.1"/>
</dbReference>
<dbReference type="InterPro" id="IPR052399">
    <property type="entry name" value="Phage_Baseplate_Assmbl_Protein"/>
</dbReference>
<dbReference type="InterPro" id="IPR006949">
    <property type="entry name" value="Barrel_Baseplate_J-like"/>
</dbReference>
<sequence length="393" mass="42897">MSDIPKPDYKQIVKDAGIPTDPAGWRKVLKEEMEKAGSVINNDSRFSPFWRMIEQAVITCTVWLVEKLLIGFVLPNMFLATASGQFLKQKAWGVDVTPKPANKAKGNLVFQRAALQGPALLIPAGTWVQTDIINGKIYRVKVQKDTVMPENATTVEAAVEAEAAGAAYNLGAGYFHVLPTPPPGIAAAANEEDWLMVAGADEENEDELRLRVRNQWSAVAQWHIDAAYRAILTEVKGIQTDNVFFEHGAPNGPGTANALILLDTGNPAPALIATLQARIDEGLHGHGDGLTVKAMPETHHDITVSVWPKPELTDAERVTLQAQVRLITESAFRENLDYPVTRTQPVGRFSFSLLEGELHILLPGLESVKFAEDDIISHLTIPRLGTLSVNLQG</sequence>
<dbReference type="PANTHER" id="PTHR37829:SF3">
    <property type="entry name" value="PROTEIN JAYE-RELATED"/>
    <property type="match status" value="1"/>
</dbReference>
<dbReference type="Proteomes" id="UP000073601">
    <property type="component" value="Unassembled WGS sequence"/>
</dbReference>
<dbReference type="OrthoDB" id="6103450at2"/>
<reference evidence="3" key="1">
    <citation type="submission" date="2016-02" db="EMBL/GenBank/DDBJ databases">
        <authorList>
            <person name="Rodrigo-Torres Lidia"/>
            <person name="Arahal R.David."/>
        </authorList>
    </citation>
    <scope>NUCLEOTIDE SEQUENCE [LARGE SCALE GENOMIC DNA]</scope>
    <source>
        <strain evidence="3">CECT 8713</strain>
    </source>
</reference>
<name>A0A128F8T0_9GAMM</name>
<keyword evidence="3" id="KW-1185">Reference proteome</keyword>
<organism evidence="2 3">
    <name type="scientific">Grimontia marina</name>
    <dbReference type="NCBI Taxonomy" id="646534"/>
    <lineage>
        <taxon>Bacteria</taxon>
        <taxon>Pseudomonadati</taxon>
        <taxon>Pseudomonadota</taxon>
        <taxon>Gammaproteobacteria</taxon>
        <taxon>Vibrionales</taxon>
        <taxon>Vibrionaceae</taxon>
        <taxon>Grimontia</taxon>
    </lineage>
</organism>
<accession>A0A128F8T0</accession>
<evidence type="ECO:0000313" key="3">
    <source>
        <dbReference type="Proteomes" id="UP000073601"/>
    </source>
</evidence>
<feature type="domain" description="Baseplate protein J-like barrel" evidence="1">
    <location>
        <begin position="116"/>
        <end position="194"/>
    </location>
</feature>
<dbReference type="EMBL" id="FIZY01000021">
    <property type="protein sequence ID" value="CZF83217.1"/>
    <property type="molecule type" value="Genomic_DNA"/>
</dbReference>
<proteinExistence type="predicted"/>
<protein>
    <submittedName>
        <fullName evidence="2">Baseplate J-like protein</fullName>
    </submittedName>
</protein>
<dbReference type="Pfam" id="PF04865">
    <property type="entry name" value="Baseplate_J"/>
    <property type="match status" value="1"/>
</dbReference>
<evidence type="ECO:0000259" key="1">
    <source>
        <dbReference type="Pfam" id="PF04865"/>
    </source>
</evidence>
<dbReference type="PANTHER" id="PTHR37829">
    <property type="entry name" value="PHAGE-LIKE ELEMENT PBSX PROTEIN XKDT"/>
    <property type="match status" value="1"/>
</dbReference>
<gene>
    <name evidence="2" type="ORF">GMA8713_02530</name>
</gene>